<sequence>MSSREKQGFGIYFLTAFGLAWLCQVYASMQLLQGNAAVYRALLSVSMFCPLVAVLAAKKVYLHQPTGIGWKVQGKRRYWLAAWFGPAVFTVLAAVLYFAVFPHRLDVSGSWLVAAYGGEMDAQTLKSQLGVSNVSYMLQTGLLAVTLGPLINMFFAVGEEAGWRGYMMPCLKERFGLLNGRLLGGVIWGVWHWPLMLLVGYEYGTDYLGAPVLGLVVWCVFCFAMNSLLDLLYEKTGCIWVPAIAHGAFNAVAALFTVLTYPADAYYNVLGPTPIGLIGLLPVLAAAVWLTLREMKQGEKN</sequence>
<dbReference type="OrthoDB" id="9777755at2"/>
<dbReference type="GO" id="GO:0006508">
    <property type="term" value="P:proteolysis"/>
    <property type="evidence" value="ECO:0007669"/>
    <property type="project" value="UniProtKB-KW"/>
</dbReference>
<dbReference type="GO" id="GO:0080120">
    <property type="term" value="P:CAAX-box protein maturation"/>
    <property type="evidence" value="ECO:0007669"/>
    <property type="project" value="UniProtKB-ARBA"/>
</dbReference>
<dbReference type="Proteomes" id="UP000220904">
    <property type="component" value="Unassembled WGS sequence"/>
</dbReference>
<feature type="transmembrane region" description="Helical" evidence="1">
    <location>
        <begin position="78"/>
        <end position="100"/>
    </location>
</feature>
<dbReference type="RefSeq" id="WP_097791319.1">
    <property type="nucleotide sequence ID" value="NZ_NOUV01000005.1"/>
</dbReference>
<feature type="transmembrane region" description="Helical" evidence="1">
    <location>
        <begin position="207"/>
        <end position="226"/>
    </location>
</feature>
<name>A0A2A7B8L1_9FIRM</name>
<dbReference type="InterPro" id="IPR042150">
    <property type="entry name" value="MmRce1-like"/>
</dbReference>
<feature type="transmembrane region" description="Helical" evidence="1">
    <location>
        <begin position="273"/>
        <end position="292"/>
    </location>
</feature>
<dbReference type="Pfam" id="PF02517">
    <property type="entry name" value="Rce1-like"/>
    <property type="match status" value="1"/>
</dbReference>
<evidence type="ECO:0000313" key="4">
    <source>
        <dbReference type="Proteomes" id="UP000220904"/>
    </source>
</evidence>
<dbReference type="GO" id="GO:0008237">
    <property type="term" value="F:metallopeptidase activity"/>
    <property type="evidence" value="ECO:0007669"/>
    <property type="project" value="UniProtKB-KW"/>
</dbReference>
<proteinExistence type="predicted"/>
<dbReference type="InterPro" id="IPR003675">
    <property type="entry name" value="Rce1/LyrA-like_dom"/>
</dbReference>
<accession>A0A2A7B8L1</accession>
<feature type="transmembrane region" description="Helical" evidence="1">
    <location>
        <begin position="136"/>
        <end position="157"/>
    </location>
</feature>
<keyword evidence="3" id="KW-0482">Metalloprotease</keyword>
<keyword evidence="1" id="KW-0812">Transmembrane</keyword>
<keyword evidence="1" id="KW-1133">Transmembrane helix</keyword>
<evidence type="ECO:0000256" key="1">
    <source>
        <dbReference type="SAM" id="Phobius"/>
    </source>
</evidence>
<dbReference type="AlphaFoldDB" id="A0A2A7B8L1"/>
<gene>
    <name evidence="3" type="ORF">CHR60_01025</name>
</gene>
<dbReference type="GO" id="GO:0004175">
    <property type="term" value="F:endopeptidase activity"/>
    <property type="evidence" value="ECO:0007669"/>
    <property type="project" value="UniProtKB-ARBA"/>
</dbReference>
<dbReference type="PANTHER" id="PTHR35797:SF1">
    <property type="entry name" value="PROTEASE"/>
    <property type="match status" value="1"/>
</dbReference>
<feature type="domain" description="CAAX prenyl protease 2/Lysostaphin resistance protein A-like" evidence="2">
    <location>
        <begin position="147"/>
        <end position="252"/>
    </location>
</feature>
<dbReference type="PANTHER" id="PTHR35797">
    <property type="entry name" value="PROTEASE-RELATED"/>
    <property type="match status" value="1"/>
</dbReference>
<feature type="transmembrane region" description="Helical" evidence="1">
    <location>
        <begin position="38"/>
        <end position="57"/>
    </location>
</feature>
<reference evidence="3 4" key="1">
    <citation type="journal article" date="2017" name="Front. Microbiol.">
        <title>New Insights into the Diversity of the Genus Faecalibacterium.</title>
        <authorList>
            <person name="Benevides L."/>
            <person name="Burman S."/>
            <person name="Martin R."/>
            <person name="Robert V."/>
            <person name="Thomas M."/>
            <person name="Miquel S."/>
            <person name="Chain F."/>
            <person name="Sokol H."/>
            <person name="Bermudez-Humaran L.G."/>
            <person name="Morrison M."/>
            <person name="Langella P."/>
            <person name="Azevedo V.A."/>
            <person name="Chatel J.M."/>
            <person name="Soares S."/>
        </authorList>
    </citation>
    <scope>NUCLEOTIDE SEQUENCE [LARGE SCALE GENOMIC DNA]</scope>
    <source>
        <strain evidence="3 4">AHMP21</strain>
    </source>
</reference>
<feature type="transmembrane region" description="Helical" evidence="1">
    <location>
        <begin position="238"/>
        <end position="261"/>
    </location>
</feature>
<keyword evidence="3" id="KW-0378">Hydrolase</keyword>
<keyword evidence="1" id="KW-0472">Membrane</keyword>
<evidence type="ECO:0000259" key="2">
    <source>
        <dbReference type="Pfam" id="PF02517"/>
    </source>
</evidence>
<keyword evidence="3" id="KW-0645">Protease</keyword>
<protein>
    <submittedName>
        <fullName evidence="3">CPBP family intramembrane metalloprotease domain-containing protein</fullName>
    </submittedName>
</protein>
<feature type="transmembrane region" description="Helical" evidence="1">
    <location>
        <begin position="178"/>
        <end position="201"/>
    </location>
</feature>
<organism evidence="3 4">
    <name type="scientific">Faecalibacterium prausnitzii</name>
    <dbReference type="NCBI Taxonomy" id="853"/>
    <lineage>
        <taxon>Bacteria</taxon>
        <taxon>Bacillati</taxon>
        <taxon>Bacillota</taxon>
        <taxon>Clostridia</taxon>
        <taxon>Eubacteriales</taxon>
        <taxon>Oscillospiraceae</taxon>
        <taxon>Faecalibacterium</taxon>
    </lineage>
</organism>
<feature type="transmembrane region" description="Helical" evidence="1">
    <location>
        <begin position="12"/>
        <end position="32"/>
    </location>
</feature>
<comment type="caution">
    <text evidence="3">The sequence shown here is derived from an EMBL/GenBank/DDBJ whole genome shotgun (WGS) entry which is preliminary data.</text>
</comment>
<evidence type="ECO:0000313" key="3">
    <source>
        <dbReference type="EMBL" id="PDX87648.1"/>
    </source>
</evidence>
<dbReference type="EMBL" id="NOUV01000005">
    <property type="protein sequence ID" value="PDX87648.1"/>
    <property type="molecule type" value="Genomic_DNA"/>
</dbReference>